<feature type="compositionally biased region" description="Basic and acidic residues" evidence="1">
    <location>
        <begin position="271"/>
        <end position="292"/>
    </location>
</feature>
<keyword evidence="3" id="KW-1185">Reference proteome</keyword>
<comment type="caution">
    <text evidence="2">The sequence shown here is derived from an EMBL/GenBank/DDBJ whole genome shotgun (WGS) entry which is preliminary data.</text>
</comment>
<organism evidence="2 3">
    <name type="scientific">Dryococelus australis</name>
    <dbReference type="NCBI Taxonomy" id="614101"/>
    <lineage>
        <taxon>Eukaryota</taxon>
        <taxon>Metazoa</taxon>
        <taxon>Ecdysozoa</taxon>
        <taxon>Arthropoda</taxon>
        <taxon>Hexapoda</taxon>
        <taxon>Insecta</taxon>
        <taxon>Pterygota</taxon>
        <taxon>Neoptera</taxon>
        <taxon>Polyneoptera</taxon>
        <taxon>Phasmatodea</taxon>
        <taxon>Verophasmatodea</taxon>
        <taxon>Anareolatae</taxon>
        <taxon>Phasmatidae</taxon>
        <taxon>Eurycanthinae</taxon>
        <taxon>Dryococelus</taxon>
    </lineage>
</organism>
<feature type="region of interest" description="Disordered" evidence="1">
    <location>
        <begin position="271"/>
        <end position="301"/>
    </location>
</feature>
<protein>
    <submittedName>
        <fullName evidence="2">Uncharacterized protein</fullName>
    </submittedName>
</protein>
<evidence type="ECO:0000313" key="2">
    <source>
        <dbReference type="EMBL" id="KAJ8881303.1"/>
    </source>
</evidence>
<evidence type="ECO:0000256" key="1">
    <source>
        <dbReference type="SAM" id="MobiDB-lite"/>
    </source>
</evidence>
<name>A0ABQ9HB22_9NEOP</name>
<reference evidence="2 3" key="1">
    <citation type="submission" date="2023-02" db="EMBL/GenBank/DDBJ databases">
        <title>LHISI_Scaffold_Assembly.</title>
        <authorList>
            <person name="Stuart O.P."/>
            <person name="Cleave R."/>
            <person name="Magrath M.J.L."/>
            <person name="Mikheyev A.S."/>
        </authorList>
    </citation>
    <scope>NUCLEOTIDE SEQUENCE [LARGE SCALE GENOMIC DNA]</scope>
    <source>
        <strain evidence="2">Daus_M_001</strain>
        <tissue evidence="2">Leg muscle</tissue>
    </source>
</reference>
<proteinExistence type="predicted"/>
<sequence length="414" mass="44861">MAKASESGPLSGGERASSGVIYASSSVLFSDVGRIVAMPILLSSPPLKHGLHTADMARVSAIASVTGEWVKRIGWLVTARSRQPIRVKRDPRKNPPISGIAWYDSHLRRSRVNRLALVGSPWWEGSSLTAFITGVTTSIGEQARSVWCWHLSKFCIDPANSRPCNASASQDAVPKGVHHVRVWLVGPARPALLSAGIYQSREAKKGKKKCRQAVRATSGVAGDRNVSELTPERGKFCVIHGRRHPQNCQLGSTHEANGKKDCLRKVNYVREREREREEREREREHDKEETHPVSHSGLAAPRNGWRTVDECGPCVVGVARRDKLPRGERGQCVGGGGGCNGGGHQDNNLIAAPPLIFTPSPMRAPRGQADRHPSRVLTSRCTCHGAGDVTGRGHSHSPLPSSSNGKPVTELRGA</sequence>
<feature type="region of interest" description="Disordered" evidence="1">
    <location>
        <begin position="387"/>
        <end position="414"/>
    </location>
</feature>
<dbReference type="Proteomes" id="UP001159363">
    <property type="component" value="Chromosome 5"/>
</dbReference>
<accession>A0ABQ9HB22</accession>
<evidence type="ECO:0000313" key="3">
    <source>
        <dbReference type="Proteomes" id="UP001159363"/>
    </source>
</evidence>
<dbReference type="EMBL" id="JARBHB010000006">
    <property type="protein sequence ID" value="KAJ8881303.1"/>
    <property type="molecule type" value="Genomic_DNA"/>
</dbReference>
<gene>
    <name evidence="2" type="ORF">PR048_017784</name>
</gene>